<name>A0A4Z0YKH1_9PEZI</name>
<organism evidence="3 4">
    <name type="scientific">Xylaria hypoxylon</name>
    <dbReference type="NCBI Taxonomy" id="37992"/>
    <lineage>
        <taxon>Eukaryota</taxon>
        <taxon>Fungi</taxon>
        <taxon>Dikarya</taxon>
        <taxon>Ascomycota</taxon>
        <taxon>Pezizomycotina</taxon>
        <taxon>Sordariomycetes</taxon>
        <taxon>Xylariomycetidae</taxon>
        <taxon>Xylariales</taxon>
        <taxon>Xylariaceae</taxon>
        <taxon>Xylaria</taxon>
    </lineage>
</organism>
<dbReference type="Proteomes" id="UP000297716">
    <property type="component" value="Unassembled WGS sequence"/>
</dbReference>
<keyword evidence="4" id="KW-1185">Reference proteome</keyword>
<feature type="region of interest" description="Disordered" evidence="1">
    <location>
        <begin position="80"/>
        <end position="122"/>
    </location>
</feature>
<reference evidence="3 4" key="1">
    <citation type="submission" date="2019-03" db="EMBL/GenBank/DDBJ databases">
        <title>Draft genome sequence of Xylaria hypoxylon DSM 108379, a ubiquitous saprotrophic-parasitic fungi on hardwood.</title>
        <authorList>
            <person name="Buettner E."/>
            <person name="Leonhardt S."/>
            <person name="Gebauer A.M."/>
            <person name="Liers C."/>
            <person name="Hofrichter M."/>
            <person name="Kellner H."/>
        </authorList>
    </citation>
    <scope>NUCLEOTIDE SEQUENCE [LARGE SCALE GENOMIC DNA]</scope>
    <source>
        <strain evidence="3 4">DSM 108379</strain>
    </source>
</reference>
<dbReference type="OrthoDB" id="5424430at2759"/>
<evidence type="ECO:0000313" key="4">
    <source>
        <dbReference type="Proteomes" id="UP000297716"/>
    </source>
</evidence>
<evidence type="ECO:0000256" key="1">
    <source>
        <dbReference type="SAM" id="MobiDB-lite"/>
    </source>
</evidence>
<evidence type="ECO:0008006" key="5">
    <source>
        <dbReference type="Google" id="ProtNLM"/>
    </source>
</evidence>
<protein>
    <recommendedName>
        <fullName evidence="5">Apple domain-containing protein</fullName>
    </recommendedName>
</protein>
<feature type="transmembrane region" description="Helical" evidence="2">
    <location>
        <begin position="54"/>
        <end position="78"/>
    </location>
</feature>
<keyword evidence="2" id="KW-0472">Membrane</keyword>
<gene>
    <name evidence="3" type="ORF">E0Z10_g9029</name>
</gene>
<sequence>MSHYQYSDLEVVPGRAPEVVPGSAPEVVPYYKENTYNTPLEKPRRICGLNPKTFWIVFGVCTVLIVGGIAGGVAGALASRNNSSSNSPDDSADTRTSSTSPAPSSSPSSTSTTPSASTPTLSTTTVVLPTATLLRDCPSSNGTVYDVSFGSTEPLSFRKFCNAGFRHVLNGIDVINAPTTSLNGCINACVDYNDKNKTAIASGDNQTCNAVCWRNTDYLDNINQIPGQCFAYTTLNTSSGFVVTDEVLCDSAAWINQRDL</sequence>
<keyword evidence="2" id="KW-0812">Transmembrane</keyword>
<dbReference type="EMBL" id="SKBN01000265">
    <property type="protein sequence ID" value="TGJ79735.1"/>
    <property type="molecule type" value="Genomic_DNA"/>
</dbReference>
<accession>A0A4Z0YKH1</accession>
<proteinExistence type="predicted"/>
<dbReference type="STRING" id="37992.A0A4Z0YKH1"/>
<comment type="caution">
    <text evidence="3">The sequence shown here is derived from an EMBL/GenBank/DDBJ whole genome shotgun (WGS) entry which is preliminary data.</text>
</comment>
<keyword evidence="2" id="KW-1133">Transmembrane helix</keyword>
<evidence type="ECO:0000256" key="2">
    <source>
        <dbReference type="SAM" id="Phobius"/>
    </source>
</evidence>
<evidence type="ECO:0000313" key="3">
    <source>
        <dbReference type="EMBL" id="TGJ79735.1"/>
    </source>
</evidence>
<dbReference type="AlphaFoldDB" id="A0A4Z0YKH1"/>